<protein>
    <recommendedName>
        <fullName evidence="3">Tubulin--tyrosine ligase-like protein 12</fullName>
    </recommendedName>
</protein>
<comment type="caution">
    <text evidence="1">The sequence shown here is derived from an EMBL/GenBank/DDBJ whole genome shotgun (WGS) entry which is preliminary data.</text>
</comment>
<dbReference type="PANTHER" id="PTHR46088:SF1">
    <property type="entry name" value="TUBULIN--TYROSINE LIGASE-LIKE PROTEIN 12"/>
    <property type="match status" value="1"/>
</dbReference>
<name>A0A814NFG2_9BILA</name>
<evidence type="ECO:0000313" key="1">
    <source>
        <dbReference type="EMBL" id="CAF1090876.1"/>
    </source>
</evidence>
<accession>A0A814NFG2</accession>
<dbReference type="InterPro" id="IPR027749">
    <property type="entry name" value="TTLL12"/>
</dbReference>
<dbReference type="PROSITE" id="PS51221">
    <property type="entry name" value="TTL"/>
    <property type="match status" value="1"/>
</dbReference>
<evidence type="ECO:0000313" key="2">
    <source>
        <dbReference type="Proteomes" id="UP000663891"/>
    </source>
</evidence>
<reference evidence="1" key="1">
    <citation type="submission" date="2021-02" db="EMBL/GenBank/DDBJ databases">
        <authorList>
            <person name="Nowell W R."/>
        </authorList>
    </citation>
    <scope>NUCLEOTIDE SEQUENCE</scope>
</reference>
<sequence>MDCETFITMYNEQHAQNGETWSVIEQRIFQMFRELFHCATIEEPPLGIGSCLSSRALYAADLILELNNNNEIQPKLLEVNFAPDCDRACASHPNFYNQVFNVLFRDLIDEQNVTDISV</sequence>
<dbReference type="EMBL" id="CAJNON010000195">
    <property type="protein sequence ID" value="CAF1090876.1"/>
    <property type="molecule type" value="Genomic_DNA"/>
</dbReference>
<dbReference type="Pfam" id="PF03133">
    <property type="entry name" value="TTL"/>
    <property type="match status" value="1"/>
</dbReference>
<dbReference type="Gene3D" id="3.30.470.20">
    <property type="entry name" value="ATP-grasp fold, B domain"/>
    <property type="match status" value="1"/>
</dbReference>
<dbReference type="InterPro" id="IPR004344">
    <property type="entry name" value="TTL/TTLL_fam"/>
</dbReference>
<gene>
    <name evidence="1" type="ORF">VCS650_LOCUS19552</name>
</gene>
<organism evidence="1 2">
    <name type="scientific">Adineta steineri</name>
    <dbReference type="NCBI Taxonomy" id="433720"/>
    <lineage>
        <taxon>Eukaryota</taxon>
        <taxon>Metazoa</taxon>
        <taxon>Spiralia</taxon>
        <taxon>Gnathifera</taxon>
        <taxon>Rotifera</taxon>
        <taxon>Eurotatoria</taxon>
        <taxon>Bdelloidea</taxon>
        <taxon>Adinetida</taxon>
        <taxon>Adinetidae</taxon>
        <taxon>Adineta</taxon>
    </lineage>
</organism>
<dbReference type="PANTHER" id="PTHR46088">
    <property type="entry name" value="TUBULIN--TYROSINE LIGASE-LIKE PROTEIN 12"/>
    <property type="match status" value="1"/>
</dbReference>
<dbReference type="GO" id="GO:0005737">
    <property type="term" value="C:cytoplasm"/>
    <property type="evidence" value="ECO:0007669"/>
    <property type="project" value="TreeGrafter"/>
</dbReference>
<proteinExistence type="predicted"/>
<dbReference type="AlphaFoldDB" id="A0A814NFG2"/>
<dbReference type="Proteomes" id="UP000663891">
    <property type="component" value="Unassembled WGS sequence"/>
</dbReference>
<evidence type="ECO:0008006" key="3">
    <source>
        <dbReference type="Google" id="ProtNLM"/>
    </source>
</evidence>
<dbReference type="OrthoDB" id="60477at2759"/>